<evidence type="ECO:0000313" key="14">
    <source>
        <dbReference type="Proteomes" id="UP000225277"/>
    </source>
</evidence>
<evidence type="ECO:0000256" key="1">
    <source>
        <dbReference type="ARBA" id="ARBA00000382"/>
    </source>
</evidence>
<evidence type="ECO:0000256" key="4">
    <source>
        <dbReference type="ARBA" id="ARBA00022801"/>
    </source>
</evidence>
<dbReference type="OrthoDB" id="4473401at2759"/>
<keyword evidence="5" id="KW-0119">Carbohydrate metabolism</keyword>
<evidence type="ECO:0000256" key="9">
    <source>
        <dbReference type="SAM" id="MobiDB-lite"/>
    </source>
</evidence>
<dbReference type="PANTHER" id="PTHR31983">
    <property type="entry name" value="ENDO-1,3(4)-BETA-GLUCANASE 1"/>
    <property type="match status" value="1"/>
</dbReference>
<evidence type="ECO:0000256" key="3">
    <source>
        <dbReference type="ARBA" id="ARBA00012780"/>
    </source>
</evidence>
<dbReference type="RefSeq" id="XP_023631086.1">
    <property type="nucleotide sequence ID" value="XM_023775318.1"/>
</dbReference>
<keyword evidence="8" id="KW-0624">Polysaccharide degradation</keyword>
<keyword evidence="7" id="KW-0961">Cell wall biogenesis/degradation</keyword>
<dbReference type="AlphaFoldDB" id="A0A2D3VGJ8"/>
<keyword evidence="10" id="KW-0732">Signal</keyword>
<evidence type="ECO:0000256" key="10">
    <source>
        <dbReference type="SAM" id="SignalP"/>
    </source>
</evidence>
<dbReference type="GeneID" id="35605136"/>
<feature type="region of interest" description="Disordered" evidence="9">
    <location>
        <begin position="150"/>
        <end position="169"/>
    </location>
</feature>
<evidence type="ECO:0000256" key="2">
    <source>
        <dbReference type="ARBA" id="ARBA00010730"/>
    </source>
</evidence>
<organism evidence="13 14">
    <name type="scientific">Ramularia collo-cygni</name>
    <dbReference type="NCBI Taxonomy" id="112498"/>
    <lineage>
        <taxon>Eukaryota</taxon>
        <taxon>Fungi</taxon>
        <taxon>Dikarya</taxon>
        <taxon>Ascomycota</taxon>
        <taxon>Pezizomycotina</taxon>
        <taxon>Dothideomycetes</taxon>
        <taxon>Dothideomycetidae</taxon>
        <taxon>Mycosphaerellales</taxon>
        <taxon>Mycosphaerellaceae</taxon>
        <taxon>Ramularia</taxon>
    </lineage>
</organism>
<evidence type="ECO:0000256" key="7">
    <source>
        <dbReference type="ARBA" id="ARBA00023316"/>
    </source>
</evidence>
<evidence type="ECO:0000259" key="11">
    <source>
        <dbReference type="Pfam" id="PF03639"/>
    </source>
</evidence>
<name>A0A2D3VGJ8_9PEZI</name>
<accession>A0A2D3VGJ8</accession>
<feature type="domain" description="Glycosyl hydrolase family 81 N-terminal" evidence="11">
    <location>
        <begin position="263"/>
        <end position="610"/>
    </location>
</feature>
<reference evidence="13 14" key="1">
    <citation type="submission" date="2016-03" db="EMBL/GenBank/DDBJ databases">
        <authorList>
            <person name="Ploux O."/>
        </authorList>
    </citation>
    <scope>NUCLEOTIDE SEQUENCE [LARGE SCALE GENOMIC DNA]</scope>
    <source>
        <strain evidence="13 14">URUG2</strain>
    </source>
</reference>
<feature type="domain" description="Glycosyl hydrolase family 81 C-terminal" evidence="12">
    <location>
        <begin position="619"/>
        <end position="968"/>
    </location>
</feature>
<keyword evidence="4" id="KW-0378">Hydrolase</keyword>
<sequence length="980" mass="105647">MTSALRCFRAAHVLSLITIVFQVLPSAAHPVLQDLPGVDSDDAETGNVVYQIPDGQIQAAAHALQVKAPQTSNVVYQIEDGQVQAPYYPGLPQATKYPGTVTLSPSCSTTSSTVSVTARDLSTSQISGVSADVSDASSTTATILDTLVGTESFSSESPPSPASVTDSPLTSLSVSEVQTGTLSDFVSYSASMGISTSLETSAQVTSMPFASISNATSTLPLVDPASYGLPTATSAITKLSASEIFVPIATGAPLPQIPRREDHPVPRIGIQNQTRKLQTNRFYTNLFMGNQTSPVYTFPYSVKWARGGGKAGSWGLVVSHTELNQFTFGPPQAGKDAGDSAYFASPLGLDSMILSAAELTNVTTNTTANTTIGIPGLTTDSVDAFSINVNLFPHTWQTPIITFPLVQGSAFITGVYHWAAPMLQTGVGFDSIEYVGEVVANTTYKYRATLQNGYTWLVYISPDFELSPDYRDKVNKFTLINGTVVGPKDFNGFIQVAKMPGNTSTAPDSESIYDGAAGAYTTGASISGTVENTTGSYTFDWSKEGVANQSLLLFALPHHLKSFSNDTLTGLTDLQLMTPVKGLATAIRGTSWTLVEKSLPIDMAFAPYSPTLGSVKAVSNIAAEAVYNAGLAELQQDVAEQTNVGSMYYDGKALAKFAAIVYTLHDLAGNQTLALSGLQVLQQAFALHVDNNMKFPLTYESAWGGVVSSAAYTGQPLDDFGNTYYNDHHFHFGYFVYAAAVIGYFSSDWLTDANVAWVNMLVRDFANPIKDDPYYPFSRNFDWYHGHSWASGLFESDDGKNQESSSEDNMASYALKMWGQVINDKNMEARGNLMLAIQARSFQDYYLYEDANTVLPAQFIGNKVAGILFENKIDHTTYFGSKPEYIQGIHMIPLMPFSSYIRTPTFVQEEWEAYFSNGSYIDTVEGGWRGILMANYAISNPAASYQFFSDPAFNVDFLDGGASLTWYLAYSAALGGASSI</sequence>
<dbReference type="EMBL" id="FJUY01000020">
    <property type="protein sequence ID" value="CZT24362.1"/>
    <property type="molecule type" value="Genomic_DNA"/>
</dbReference>
<dbReference type="GO" id="GO:0052861">
    <property type="term" value="F:endo-1,3(4)-beta-glucanase activity"/>
    <property type="evidence" value="ECO:0007669"/>
    <property type="project" value="InterPro"/>
</dbReference>
<dbReference type="InterPro" id="IPR040451">
    <property type="entry name" value="GH81_N"/>
</dbReference>
<keyword evidence="14" id="KW-1185">Reference proteome</keyword>
<dbReference type="STRING" id="112498.A0A2D3VGJ8"/>
<protein>
    <recommendedName>
        <fullName evidence="3">glucan endo-1,3-beta-D-glucosidase</fullName>
        <ecNumber evidence="3">3.2.1.39</ecNumber>
    </recommendedName>
</protein>
<dbReference type="Pfam" id="PF17652">
    <property type="entry name" value="Glyco_hydro81C"/>
    <property type="match status" value="1"/>
</dbReference>
<evidence type="ECO:0000259" key="12">
    <source>
        <dbReference type="Pfam" id="PF17652"/>
    </source>
</evidence>
<dbReference type="GO" id="GO:0071555">
    <property type="term" value="P:cell wall organization"/>
    <property type="evidence" value="ECO:0007669"/>
    <property type="project" value="UniProtKB-KW"/>
</dbReference>
<dbReference type="EC" id="3.2.1.39" evidence="3"/>
<dbReference type="GO" id="GO:0042973">
    <property type="term" value="F:glucan endo-1,3-beta-D-glucosidase activity"/>
    <property type="evidence" value="ECO:0007669"/>
    <property type="project" value="UniProtKB-EC"/>
</dbReference>
<dbReference type="Proteomes" id="UP000225277">
    <property type="component" value="Unassembled WGS sequence"/>
</dbReference>
<dbReference type="Gene3D" id="1.10.287.1170">
    <property type="entry name" value="glycoside hydrolase family 81 endo-[beta] glucanase"/>
    <property type="match status" value="1"/>
</dbReference>
<evidence type="ECO:0000313" key="13">
    <source>
        <dbReference type="EMBL" id="CZT24362.1"/>
    </source>
</evidence>
<feature type="signal peptide" evidence="10">
    <location>
        <begin position="1"/>
        <end position="28"/>
    </location>
</feature>
<evidence type="ECO:0000256" key="8">
    <source>
        <dbReference type="ARBA" id="ARBA00023326"/>
    </source>
</evidence>
<dbReference type="GO" id="GO:0000272">
    <property type="term" value="P:polysaccharide catabolic process"/>
    <property type="evidence" value="ECO:0007669"/>
    <property type="project" value="UniProtKB-KW"/>
</dbReference>
<dbReference type="GO" id="GO:0009986">
    <property type="term" value="C:cell surface"/>
    <property type="evidence" value="ECO:0007669"/>
    <property type="project" value="TreeGrafter"/>
</dbReference>
<evidence type="ECO:0000256" key="6">
    <source>
        <dbReference type="ARBA" id="ARBA00023295"/>
    </source>
</evidence>
<feature type="chain" id="PRO_5013629113" description="glucan endo-1,3-beta-D-glucosidase" evidence="10">
    <location>
        <begin position="29"/>
        <end position="980"/>
    </location>
</feature>
<dbReference type="Gene3D" id="2.70.98.30">
    <property type="entry name" value="Golgi alpha-mannosidase II, domain 4"/>
    <property type="match status" value="1"/>
</dbReference>
<dbReference type="Pfam" id="PF03639">
    <property type="entry name" value="Glyco_hydro_81"/>
    <property type="match status" value="1"/>
</dbReference>
<proteinExistence type="inferred from homology"/>
<evidence type="ECO:0000256" key="5">
    <source>
        <dbReference type="ARBA" id="ARBA00023277"/>
    </source>
</evidence>
<dbReference type="InterPro" id="IPR005200">
    <property type="entry name" value="Endo-beta-glucanase"/>
</dbReference>
<comment type="similarity">
    <text evidence="2">Belongs to the glycosyl hydrolase 81 family.</text>
</comment>
<dbReference type="PANTHER" id="PTHR31983:SF0">
    <property type="entry name" value="GLUCAN ENDO-1,3-BETA-D-GLUCOSIDASE 2"/>
    <property type="match status" value="1"/>
</dbReference>
<dbReference type="InterPro" id="IPR040720">
    <property type="entry name" value="GH81_C"/>
</dbReference>
<dbReference type="Gene3D" id="1.20.5.420">
    <property type="entry name" value="Immunoglobulin FC, subunit C"/>
    <property type="match status" value="1"/>
</dbReference>
<dbReference type="PROSITE" id="PS52008">
    <property type="entry name" value="GH81"/>
    <property type="match status" value="1"/>
</dbReference>
<gene>
    <name evidence="13" type="ORF">RCC_10087</name>
</gene>
<comment type="catalytic activity">
    <reaction evidence="1">
        <text>Hydrolysis of (1-&gt;3)-beta-D-glucosidic linkages in (1-&gt;3)-beta-D-glucans.</text>
        <dbReference type="EC" id="3.2.1.39"/>
    </reaction>
</comment>
<keyword evidence="6" id="KW-0326">Glycosidase</keyword>